<dbReference type="EMBL" id="CP036259">
    <property type="protein sequence ID" value="QDR82627.1"/>
    <property type="molecule type" value="Genomic_DNA"/>
</dbReference>
<dbReference type="GO" id="GO:0000976">
    <property type="term" value="F:transcription cis-regulatory region binding"/>
    <property type="evidence" value="ECO:0007669"/>
    <property type="project" value="TreeGrafter"/>
</dbReference>
<evidence type="ECO:0000256" key="6">
    <source>
        <dbReference type="PROSITE-ProRule" id="PRU00169"/>
    </source>
</evidence>
<protein>
    <submittedName>
        <fullName evidence="10">Response regulator MprA</fullName>
    </submittedName>
</protein>
<keyword evidence="5" id="KW-0804">Transcription</keyword>
<reference evidence="10 11" key="1">
    <citation type="submission" date="2019-02" db="EMBL/GenBank/DDBJ databases">
        <title>Closed genome of Sporomusa termitida DSM 4440.</title>
        <authorList>
            <person name="Poehlein A."/>
            <person name="Daniel R."/>
        </authorList>
    </citation>
    <scope>NUCLEOTIDE SEQUENCE [LARGE SCALE GENOMIC DNA]</scope>
    <source>
        <strain evidence="10 11">DSM 4440</strain>
    </source>
</reference>
<dbReference type="Gene3D" id="6.10.250.690">
    <property type="match status" value="1"/>
</dbReference>
<dbReference type="InterPro" id="IPR001789">
    <property type="entry name" value="Sig_transdc_resp-reg_receiver"/>
</dbReference>
<evidence type="ECO:0000256" key="1">
    <source>
        <dbReference type="ARBA" id="ARBA00022553"/>
    </source>
</evidence>
<dbReference type="CDD" id="cd00383">
    <property type="entry name" value="trans_reg_C"/>
    <property type="match status" value="1"/>
</dbReference>
<dbReference type="InterPro" id="IPR036388">
    <property type="entry name" value="WH-like_DNA-bd_sf"/>
</dbReference>
<dbReference type="InterPro" id="IPR016032">
    <property type="entry name" value="Sig_transdc_resp-reg_C-effctor"/>
</dbReference>
<dbReference type="GO" id="GO:0005829">
    <property type="term" value="C:cytosol"/>
    <property type="evidence" value="ECO:0007669"/>
    <property type="project" value="TreeGrafter"/>
</dbReference>
<dbReference type="SUPFAM" id="SSF52172">
    <property type="entry name" value="CheY-like"/>
    <property type="match status" value="1"/>
</dbReference>
<dbReference type="SMART" id="SM00448">
    <property type="entry name" value="REC"/>
    <property type="match status" value="1"/>
</dbReference>
<feature type="modified residue" description="4-aspartylphosphate" evidence="6">
    <location>
        <position position="51"/>
    </location>
</feature>
<dbReference type="InterPro" id="IPR001867">
    <property type="entry name" value="OmpR/PhoB-type_DNA-bd"/>
</dbReference>
<evidence type="ECO:0000313" key="10">
    <source>
        <dbReference type="EMBL" id="QDR82627.1"/>
    </source>
</evidence>
<dbReference type="PROSITE" id="PS51755">
    <property type="entry name" value="OMPR_PHOB"/>
    <property type="match status" value="1"/>
</dbReference>
<dbReference type="KEGG" id="sted:SPTER_40560"/>
<dbReference type="InterPro" id="IPR039420">
    <property type="entry name" value="WalR-like"/>
</dbReference>
<keyword evidence="2" id="KW-0902">Two-component regulatory system</keyword>
<dbReference type="Gene3D" id="3.40.50.2300">
    <property type="match status" value="1"/>
</dbReference>
<dbReference type="Proteomes" id="UP000320776">
    <property type="component" value="Chromosome"/>
</dbReference>
<dbReference type="RefSeq" id="WP_144351999.1">
    <property type="nucleotide sequence ID" value="NZ_CP036259.1"/>
</dbReference>
<feature type="domain" description="OmpR/PhoB-type" evidence="9">
    <location>
        <begin position="125"/>
        <end position="223"/>
    </location>
</feature>
<keyword evidence="3" id="KW-0805">Transcription regulation</keyword>
<dbReference type="SUPFAM" id="SSF46894">
    <property type="entry name" value="C-terminal effector domain of the bipartite response regulators"/>
    <property type="match status" value="1"/>
</dbReference>
<dbReference type="Gene3D" id="1.10.10.10">
    <property type="entry name" value="Winged helix-like DNA-binding domain superfamily/Winged helix DNA-binding domain"/>
    <property type="match status" value="1"/>
</dbReference>
<keyword evidence="11" id="KW-1185">Reference proteome</keyword>
<evidence type="ECO:0000256" key="3">
    <source>
        <dbReference type="ARBA" id="ARBA00023015"/>
    </source>
</evidence>
<dbReference type="InterPro" id="IPR011006">
    <property type="entry name" value="CheY-like_superfamily"/>
</dbReference>
<dbReference type="PROSITE" id="PS50110">
    <property type="entry name" value="RESPONSE_REGULATORY"/>
    <property type="match status" value="1"/>
</dbReference>
<dbReference type="AlphaFoldDB" id="A0A517DZ39"/>
<evidence type="ECO:0000256" key="5">
    <source>
        <dbReference type="ARBA" id="ARBA00023163"/>
    </source>
</evidence>
<dbReference type="GO" id="GO:0000156">
    <property type="term" value="F:phosphorelay response regulator activity"/>
    <property type="evidence" value="ECO:0007669"/>
    <property type="project" value="TreeGrafter"/>
</dbReference>
<organism evidence="10 11">
    <name type="scientific">Sporomusa termitida</name>
    <dbReference type="NCBI Taxonomy" id="2377"/>
    <lineage>
        <taxon>Bacteria</taxon>
        <taxon>Bacillati</taxon>
        <taxon>Bacillota</taxon>
        <taxon>Negativicutes</taxon>
        <taxon>Selenomonadales</taxon>
        <taxon>Sporomusaceae</taxon>
        <taxon>Sporomusa</taxon>
    </lineage>
</organism>
<dbReference type="GO" id="GO:0032993">
    <property type="term" value="C:protein-DNA complex"/>
    <property type="evidence" value="ECO:0007669"/>
    <property type="project" value="TreeGrafter"/>
</dbReference>
<evidence type="ECO:0000313" key="11">
    <source>
        <dbReference type="Proteomes" id="UP000320776"/>
    </source>
</evidence>
<dbReference type="GO" id="GO:0006355">
    <property type="term" value="P:regulation of DNA-templated transcription"/>
    <property type="evidence" value="ECO:0007669"/>
    <property type="project" value="InterPro"/>
</dbReference>
<feature type="DNA-binding region" description="OmpR/PhoB-type" evidence="7">
    <location>
        <begin position="125"/>
        <end position="223"/>
    </location>
</feature>
<evidence type="ECO:0000256" key="7">
    <source>
        <dbReference type="PROSITE-ProRule" id="PRU01091"/>
    </source>
</evidence>
<sequence length="224" mass="25122">MRILVIEDDNILREATVAILTGEEYIVDQTATGDEGLYLAEQGIHDVIVLDIMLPGMSGLEILTTLRNNGCAIAILLLTAKDSVDDRVIGLEAGADDYLVKPFAMRELLARIKALIRRKGNLIIEDQLNYGNLSLHSRLKDGFVDGEPLGLTIKEYEILEFLLLNKEQIITRDQIFDRIWGVDSETSLSVVDIYIHHLRKKLAVFELESVIQTVRGVGFMLKES</sequence>
<dbReference type="PANTHER" id="PTHR48111:SF22">
    <property type="entry name" value="REGULATOR OF RPOS"/>
    <property type="match status" value="1"/>
</dbReference>
<evidence type="ECO:0000256" key="2">
    <source>
        <dbReference type="ARBA" id="ARBA00023012"/>
    </source>
</evidence>
<dbReference type="OrthoDB" id="2373414at2"/>
<keyword evidence="1 6" id="KW-0597">Phosphoprotein</keyword>
<dbReference type="Pfam" id="PF00486">
    <property type="entry name" value="Trans_reg_C"/>
    <property type="match status" value="1"/>
</dbReference>
<feature type="domain" description="Response regulatory" evidence="8">
    <location>
        <begin position="2"/>
        <end position="116"/>
    </location>
</feature>
<dbReference type="Pfam" id="PF00072">
    <property type="entry name" value="Response_reg"/>
    <property type="match status" value="1"/>
</dbReference>
<keyword evidence="4 7" id="KW-0238">DNA-binding</keyword>
<gene>
    <name evidence="10" type="primary">mprA_4</name>
    <name evidence="10" type="ORF">SPTER_40560</name>
</gene>
<evidence type="ECO:0000259" key="8">
    <source>
        <dbReference type="PROSITE" id="PS50110"/>
    </source>
</evidence>
<dbReference type="PANTHER" id="PTHR48111">
    <property type="entry name" value="REGULATOR OF RPOS"/>
    <property type="match status" value="1"/>
</dbReference>
<proteinExistence type="predicted"/>
<evidence type="ECO:0000259" key="9">
    <source>
        <dbReference type="PROSITE" id="PS51755"/>
    </source>
</evidence>
<evidence type="ECO:0000256" key="4">
    <source>
        <dbReference type="ARBA" id="ARBA00023125"/>
    </source>
</evidence>
<accession>A0A517DZ39</accession>
<dbReference type="SMART" id="SM00862">
    <property type="entry name" value="Trans_reg_C"/>
    <property type="match status" value="1"/>
</dbReference>
<name>A0A517DZ39_9FIRM</name>